<proteinExistence type="predicted"/>
<reference evidence="1" key="1">
    <citation type="submission" date="2014-09" db="EMBL/GenBank/DDBJ databases">
        <authorList>
            <person name="Magalhaes I.L.F."/>
            <person name="Oliveira U."/>
            <person name="Santos F.R."/>
            <person name="Vidigal T.H.D.A."/>
            <person name="Brescovit A.D."/>
            <person name="Santos A.J."/>
        </authorList>
    </citation>
    <scope>NUCLEOTIDE SEQUENCE</scope>
    <source>
        <tissue evidence="1">Shoot tissue taken approximately 20 cm above the soil surface</tissue>
    </source>
</reference>
<organism evidence="1">
    <name type="scientific">Arundo donax</name>
    <name type="common">Giant reed</name>
    <name type="synonym">Donax arundinaceus</name>
    <dbReference type="NCBI Taxonomy" id="35708"/>
    <lineage>
        <taxon>Eukaryota</taxon>
        <taxon>Viridiplantae</taxon>
        <taxon>Streptophyta</taxon>
        <taxon>Embryophyta</taxon>
        <taxon>Tracheophyta</taxon>
        <taxon>Spermatophyta</taxon>
        <taxon>Magnoliopsida</taxon>
        <taxon>Liliopsida</taxon>
        <taxon>Poales</taxon>
        <taxon>Poaceae</taxon>
        <taxon>PACMAD clade</taxon>
        <taxon>Arundinoideae</taxon>
        <taxon>Arundineae</taxon>
        <taxon>Arundo</taxon>
    </lineage>
</organism>
<protein>
    <submittedName>
        <fullName evidence="1">Uncharacterized protein</fullName>
    </submittedName>
</protein>
<reference evidence="1" key="2">
    <citation type="journal article" date="2015" name="Data Brief">
        <title>Shoot transcriptome of the giant reed, Arundo donax.</title>
        <authorList>
            <person name="Barrero R.A."/>
            <person name="Guerrero F.D."/>
            <person name="Moolhuijzen P."/>
            <person name="Goolsby J.A."/>
            <person name="Tidwell J."/>
            <person name="Bellgard S.E."/>
            <person name="Bellgard M.I."/>
        </authorList>
    </citation>
    <scope>NUCLEOTIDE SEQUENCE</scope>
    <source>
        <tissue evidence="1">Shoot tissue taken approximately 20 cm above the soil surface</tissue>
    </source>
</reference>
<accession>A0A0A9C7K8</accession>
<evidence type="ECO:0000313" key="1">
    <source>
        <dbReference type="EMBL" id="JAD72274.1"/>
    </source>
</evidence>
<name>A0A0A9C7K8_ARUDO</name>
<sequence length="51" mass="5589">MDGNSIPTSLLRICLLRDAFGPPEPPSPLLSWPLRCRVMHSAVSSTDLLIN</sequence>
<dbReference type="EMBL" id="GBRH01225621">
    <property type="protein sequence ID" value="JAD72274.1"/>
    <property type="molecule type" value="Transcribed_RNA"/>
</dbReference>
<dbReference type="AlphaFoldDB" id="A0A0A9C7K8"/>